<sequence>MEQAVGSSLAQRLQQLEAQAEQAAARSSQLEREVLDLTQARAQLAAQLRARKEALELRAGPGDEEGRLQQALDRKRGEVKQLTRETAQLRKEVQELRGRSEQRGGENIGSEKYRLMKRAIRKAAADRITQQLDSLLVEETNEEEEGQEVGVSVDVKPAVLMQAVNMTVFDPSKIFPSTKKEKQELVDYTKRVSGLIRIHQKRGWKKPNASSQLVSSVKVPSGLLPTMEPRIQLLVSGSELNRIHNLLL</sequence>
<gene>
    <name evidence="2" type="ORF">GSBLH_T00003468001</name>
</gene>
<organism evidence="2">
    <name type="scientific">Blastocystis hominis</name>
    <dbReference type="NCBI Taxonomy" id="12968"/>
    <lineage>
        <taxon>Eukaryota</taxon>
        <taxon>Sar</taxon>
        <taxon>Stramenopiles</taxon>
        <taxon>Bigyra</taxon>
        <taxon>Opalozoa</taxon>
        <taxon>Opalinata</taxon>
        <taxon>Blastocystidae</taxon>
        <taxon>Blastocystis</taxon>
    </lineage>
</organism>
<protein>
    <submittedName>
        <fullName evidence="2">Uncharacterized protein</fullName>
    </submittedName>
</protein>
<evidence type="ECO:0000313" key="2">
    <source>
        <dbReference type="EMBL" id="CBK23633.2"/>
    </source>
</evidence>
<feature type="coiled-coil region" evidence="1">
    <location>
        <begin position="6"/>
        <end position="99"/>
    </location>
</feature>
<evidence type="ECO:0000313" key="3">
    <source>
        <dbReference type="Proteomes" id="UP000008312"/>
    </source>
</evidence>
<dbReference type="AlphaFoldDB" id="D8M680"/>
<dbReference type="RefSeq" id="XP_012897681.1">
    <property type="nucleotide sequence ID" value="XM_013042227.1"/>
</dbReference>
<evidence type="ECO:0000256" key="1">
    <source>
        <dbReference type="SAM" id="Coils"/>
    </source>
</evidence>
<keyword evidence="1" id="KW-0175">Coiled coil</keyword>
<name>D8M680_BLAHO</name>
<dbReference type="InParanoid" id="D8M680"/>
<dbReference type="GeneID" id="24920565"/>
<dbReference type="EMBL" id="FN668661">
    <property type="protein sequence ID" value="CBK23633.2"/>
    <property type="molecule type" value="Genomic_DNA"/>
</dbReference>
<reference evidence="2" key="1">
    <citation type="submission" date="2010-02" db="EMBL/GenBank/DDBJ databases">
        <title>Sequencing and annotation of the Blastocystis hominis genome.</title>
        <authorList>
            <person name="Wincker P."/>
        </authorList>
    </citation>
    <scope>NUCLEOTIDE SEQUENCE</scope>
    <source>
        <strain evidence="2">Singapore isolate B</strain>
    </source>
</reference>
<keyword evidence="3" id="KW-1185">Reference proteome</keyword>
<proteinExistence type="predicted"/>
<accession>D8M680</accession>
<dbReference type="Proteomes" id="UP000008312">
    <property type="component" value="Unassembled WGS sequence"/>
</dbReference>